<dbReference type="InterPro" id="IPR006089">
    <property type="entry name" value="Acyl-CoA_DH_CS"/>
</dbReference>
<evidence type="ECO:0000259" key="7">
    <source>
        <dbReference type="Pfam" id="PF02770"/>
    </source>
</evidence>
<dbReference type="RefSeq" id="WP_217640592.1">
    <property type="nucleotide sequence ID" value="NZ_FOND01000003.1"/>
</dbReference>
<evidence type="ECO:0000259" key="6">
    <source>
        <dbReference type="Pfam" id="PF00441"/>
    </source>
</evidence>
<dbReference type="GO" id="GO:0003995">
    <property type="term" value="F:acyl-CoA dehydrogenase activity"/>
    <property type="evidence" value="ECO:0007669"/>
    <property type="project" value="InterPro"/>
</dbReference>
<dbReference type="SUPFAM" id="SSF56645">
    <property type="entry name" value="Acyl-CoA dehydrogenase NM domain-like"/>
    <property type="match status" value="1"/>
</dbReference>
<accession>A0A1I2A9L3</accession>
<dbReference type="InterPro" id="IPR013786">
    <property type="entry name" value="AcylCoA_DH/ox_N"/>
</dbReference>
<dbReference type="PROSITE" id="PS00072">
    <property type="entry name" value="ACYL_COA_DH_1"/>
    <property type="match status" value="1"/>
</dbReference>
<dbReference type="PANTHER" id="PTHR43884:SF12">
    <property type="entry name" value="ISOVALERYL-COA DEHYDROGENASE, MITOCHONDRIAL-RELATED"/>
    <property type="match status" value="1"/>
</dbReference>
<feature type="domain" description="Acyl-CoA dehydrogenase/oxidase C-terminal" evidence="6">
    <location>
        <begin position="228"/>
        <end position="376"/>
    </location>
</feature>
<keyword evidence="10" id="KW-1185">Reference proteome</keyword>
<evidence type="ECO:0000256" key="1">
    <source>
        <dbReference type="ARBA" id="ARBA00001974"/>
    </source>
</evidence>
<evidence type="ECO:0000259" key="8">
    <source>
        <dbReference type="Pfam" id="PF02771"/>
    </source>
</evidence>
<dbReference type="AlphaFoldDB" id="A0A1I2A9L3"/>
<dbReference type="PANTHER" id="PTHR43884">
    <property type="entry name" value="ACYL-COA DEHYDROGENASE"/>
    <property type="match status" value="1"/>
</dbReference>
<keyword evidence="4 5" id="KW-0274">FAD</keyword>
<dbReference type="Pfam" id="PF02771">
    <property type="entry name" value="Acyl-CoA_dh_N"/>
    <property type="match status" value="1"/>
</dbReference>
<dbReference type="Pfam" id="PF00441">
    <property type="entry name" value="Acyl-CoA_dh_1"/>
    <property type="match status" value="1"/>
</dbReference>
<dbReference type="InterPro" id="IPR037069">
    <property type="entry name" value="AcylCoA_DH/ox_N_sf"/>
</dbReference>
<organism evidence="9 10">
    <name type="scientific">Blastococcus tunisiensis</name>
    <dbReference type="NCBI Taxonomy" id="1798228"/>
    <lineage>
        <taxon>Bacteria</taxon>
        <taxon>Bacillati</taxon>
        <taxon>Actinomycetota</taxon>
        <taxon>Actinomycetes</taxon>
        <taxon>Geodermatophilales</taxon>
        <taxon>Geodermatophilaceae</taxon>
        <taxon>Blastococcus</taxon>
    </lineage>
</organism>
<dbReference type="InterPro" id="IPR036250">
    <property type="entry name" value="AcylCo_DH-like_C"/>
</dbReference>
<keyword evidence="3 5" id="KW-0285">Flavoprotein</keyword>
<gene>
    <name evidence="9" type="ORF">SAMN05216574_103261</name>
</gene>
<evidence type="ECO:0000256" key="3">
    <source>
        <dbReference type="ARBA" id="ARBA00022630"/>
    </source>
</evidence>
<dbReference type="Gene3D" id="1.20.140.10">
    <property type="entry name" value="Butyryl-CoA Dehydrogenase, subunit A, domain 3"/>
    <property type="match status" value="1"/>
</dbReference>
<dbReference type="STRING" id="1798228.SAMN05216574_103261"/>
<evidence type="ECO:0000256" key="4">
    <source>
        <dbReference type="ARBA" id="ARBA00022827"/>
    </source>
</evidence>
<evidence type="ECO:0000256" key="2">
    <source>
        <dbReference type="ARBA" id="ARBA00009347"/>
    </source>
</evidence>
<keyword evidence="5" id="KW-0560">Oxidoreductase</keyword>
<proteinExistence type="inferred from homology"/>
<reference evidence="10" key="1">
    <citation type="submission" date="2016-10" db="EMBL/GenBank/DDBJ databases">
        <authorList>
            <person name="Varghese N."/>
            <person name="Submissions S."/>
        </authorList>
    </citation>
    <scope>NUCLEOTIDE SEQUENCE [LARGE SCALE GENOMIC DNA]</scope>
    <source>
        <strain evidence="10">DSM 46838</strain>
    </source>
</reference>
<feature type="domain" description="Acyl-CoA oxidase/dehydrogenase middle" evidence="7">
    <location>
        <begin position="123"/>
        <end position="216"/>
    </location>
</feature>
<name>A0A1I2A9L3_9ACTN</name>
<evidence type="ECO:0000313" key="10">
    <source>
        <dbReference type="Proteomes" id="UP000198589"/>
    </source>
</evidence>
<dbReference type="Gene3D" id="2.40.110.10">
    <property type="entry name" value="Butyryl-CoA Dehydrogenase, subunit A, domain 2"/>
    <property type="match status" value="1"/>
</dbReference>
<dbReference type="InterPro" id="IPR009100">
    <property type="entry name" value="AcylCoA_DH/oxidase_NM_dom_sf"/>
</dbReference>
<dbReference type="EMBL" id="FOND01000003">
    <property type="protein sequence ID" value="SFE40552.1"/>
    <property type="molecule type" value="Genomic_DNA"/>
</dbReference>
<evidence type="ECO:0000313" key="9">
    <source>
        <dbReference type="EMBL" id="SFE40552.1"/>
    </source>
</evidence>
<dbReference type="Gene3D" id="1.10.540.10">
    <property type="entry name" value="Acyl-CoA dehydrogenase/oxidase, N-terminal domain"/>
    <property type="match status" value="1"/>
</dbReference>
<dbReference type="InterPro" id="IPR046373">
    <property type="entry name" value="Acyl-CoA_Oxase/DH_mid-dom_sf"/>
</dbReference>
<sequence>MSTFLFTDAHDDFRASVRSFSQSRLAPGYMARASSSEFFWDTYRELGRQGLLGLGVSEENGGQGADLITVGIACEEIAGADYNAAFTVFNASVAGGMLEKNLQPGLREKWLPGVLSGELLTGLALTEPESGSDAQAMRMKATRVEGGWLLNGEKTSSSLAAHAHGLVVFAKTSQDGGTRSVTAFFVPLDAPGITRHALNDIGFKPIGRAAVAFEDVFVPDENLMGEVGRGFQMVMGEFDYTRSLLGLMCYGSAQAAIDMTVAYAKQRKAFGQPIGRFQGVSFPLAEHATYLEGVKWLSYHALALRMAGRPHTKEAAMIKWWGPQAAVRAIHDCIVLHGHVAYSEDLPLQQLLRDVSGLEIGDGTPQIQKMIVAREMFGREYLPYAAPKATS</sequence>
<feature type="domain" description="Acyl-CoA dehydrogenase/oxidase N-terminal" evidence="8">
    <location>
        <begin position="7"/>
        <end position="118"/>
    </location>
</feature>
<dbReference type="Proteomes" id="UP000198589">
    <property type="component" value="Unassembled WGS sequence"/>
</dbReference>
<comment type="similarity">
    <text evidence="2 5">Belongs to the acyl-CoA dehydrogenase family.</text>
</comment>
<dbReference type="GO" id="GO:0050660">
    <property type="term" value="F:flavin adenine dinucleotide binding"/>
    <property type="evidence" value="ECO:0007669"/>
    <property type="project" value="InterPro"/>
</dbReference>
<dbReference type="Pfam" id="PF02770">
    <property type="entry name" value="Acyl-CoA_dh_M"/>
    <property type="match status" value="1"/>
</dbReference>
<dbReference type="InterPro" id="IPR009075">
    <property type="entry name" value="AcylCo_DH/oxidase_C"/>
</dbReference>
<dbReference type="SUPFAM" id="SSF47203">
    <property type="entry name" value="Acyl-CoA dehydrogenase C-terminal domain-like"/>
    <property type="match status" value="1"/>
</dbReference>
<evidence type="ECO:0000256" key="5">
    <source>
        <dbReference type="RuleBase" id="RU362125"/>
    </source>
</evidence>
<dbReference type="InterPro" id="IPR006091">
    <property type="entry name" value="Acyl-CoA_Oxase/DH_mid-dom"/>
</dbReference>
<comment type="cofactor">
    <cofactor evidence="1 5">
        <name>FAD</name>
        <dbReference type="ChEBI" id="CHEBI:57692"/>
    </cofactor>
</comment>
<protein>
    <submittedName>
        <fullName evidence="9">Cyclohexanecarboxyl-CoA dehydrogenase</fullName>
    </submittedName>
</protein>